<proteinExistence type="predicted"/>
<evidence type="ECO:0000313" key="2">
    <source>
        <dbReference type="Proteomes" id="UP000616769"/>
    </source>
</evidence>
<name>A0A132AIC4_SARSC</name>
<accession>A0A132AIC4</accession>
<sequence length="54" mass="6219">MVQDHPESKSIQAVLWYENMNQSHCPVKLMAIQSQSSSGIEIMNWFENPQIISI</sequence>
<gene>
    <name evidence="1" type="ORF">QR98_0093200</name>
</gene>
<reference evidence="1 2" key="1">
    <citation type="journal article" date="2015" name="Parasit. Vectors">
        <title>Draft genome of the scabies mite.</title>
        <authorList>
            <person name="Rider S.D.Jr."/>
            <person name="Morgan M.S."/>
            <person name="Arlian L.G."/>
        </authorList>
    </citation>
    <scope>NUCLEOTIDE SEQUENCE [LARGE SCALE GENOMIC DNA]</scope>
    <source>
        <strain evidence="1">Arlian Lab</strain>
    </source>
</reference>
<dbReference type="AlphaFoldDB" id="A0A132AIC4"/>
<evidence type="ECO:0000313" key="1">
    <source>
        <dbReference type="EMBL" id="KPM10758.1"/>
    </source>
</evidence>
<dbReference type="VEuPathDB" id="VectorBase:SSCA004118"/>
<dbReference type="EMBL" id="JXLN01015685">
    <property type="protein sequence ID" value="KPM10758.1"/>
    <property type="molecule type" value="Genomic_DNA"/>
</dbReference>
<dbReference type="Proteomes" id="UP000616769">
    <property type="component" value="Unassembled WGS sequence"/>
</dbReference>
<protein>
    <submittedName>
        <fullName evidence="1">Uncharacterized protein</fullName>
    </submittedName>
</protein>
<comment type="caution">
    <text evidence="1">The sequence shown here is derived from an EMBL/GenBank/DDBJ whole genome shotgun (WGS) entry which is preliminary data.</text>
</comment>
<organism evidence="1 2">
    <name type="scientific">Sarcoptes scabiei</name>
    <name type="common">Itch mite</name>
    <name type="synonym">Acarus scabiei</name>
    <dbReference type="NCBI Taxonomy" id="52283"/>
    <lineage>
        <taxon>Eukaryota</taxon>
        <taxon>Metazoa</taxon>
        <taxon>Ecdysozoa</taxon>
        <taxon>Arthropoda</taxon>
        <taxon>Chelicerata</taxon>
        <taxon>Arachnida</taxon>
        <taxon>Acari</taxon>
        <taxon>Acariformes</taxon>
        <taxon>Sarcoptiformes</taxon>
        <taxon>Astigmata</taxon>
        <taxon>Psoroptidia</taxon>
        <taxon>Sarcoptoidea</taxon>
        <taxon>Sarcoptidae</taxon>
        <taxon>Sarcoptinae</taxon>
        <taxon>Sarcoptes</taxon>
    </lineage>
</organism>